<reference evidence="2" key="1">
    <citation type="submission" date="2022-02" db="EMBL/GenBank/DDBJ databases">
        <title>Halalkalibacter sp. nov. isolated from Lonar Lake, India.</title>
        <authorList>
            <person name="Joshi A."/>
            <person name="Thite S."/>
            <person name="Lodha T."/>
        </authorList>
    </citation>
    <scope>NUCLEOTIDE SEQUENCE</scope>
    <source>
        <strain evidence="2">MEB205</strain>
    </source>
</reference>
<dbReference type="RefSeq" id="WP_250098016.1">
    <property type="nucleotide sequence ID" value="NZ_JAKRYL010000024.1"/>
</dbReference>
<dbReference type="Proteomes" id="UP001139150">
    <property type="component" value="Unassembled WGS sequence"/>
</dbReference>
<evidence type="ECO:0000313" key="2">
    <source>
        <dbReference type="EMBL" id="MCL7749154.1"/>
    </source>
</evidence>
<keyword evidence="3" id="KW-1185">Reference proteome</keyword>
<sequence>MKRKDVRRRNNKKKREMLKDFLKKNMRGWKAGSRRSPMPTPSRRTTA</sequence>
<proteinExistence type="predicted"/>
<evidence type="ECO:0000256" key="1">
    <source>
        <dbReference type="SAM" id="MobiDB-lite"/>
    </source>
</evidence>
<gene>
    <name evidence="2" type="ORF">MF646_18705</name>
</gene>
<feature type="region of interest" description="Disordered" evidence="1">
    <location>
        <begin position="22"/>
        <end position="47"/>
    </location>
</feature>
<name>A0A9X2I901_9BACI</name>
<feature type="compositionally biased region" description="Low complexity" evidence="1">
    <location>
        <begin position="34"/>
        <end position="47"/>
    </location>
</feature>
<comment type="caution">
    <text evidence="2">The sequence shown here is derived from an EMBL/GenBank/DDBJ whole genome shotgun (WGS) entry which is preliminary data.</text>
</comment>
<accession>A0A9X2I901</accession>
<dbReference type="EMBL" id="JAKRYL010000024">
    <property type="protein sequence ID" value="MCL7749154.1"/>
    <property type="molecule type" value="Genomic_DNA"/>
</dbReference>
<organism evidence="2 3">
    <name type="scientific">Halalkalibacter alkaliphilus</name>
    <dbReference type="NCBI Taxonomy" id="2917993"/>
    <lineage>
        <taxon>Bacteria</taxon>
        <taxon>Bacillati</taxon>
        <taxon>Bacillota</taxon>
        <taxon>Bacilli</taxon>
        <taxon>Bacillales</taxon>
        <taxon>Bacillaceae</taxon>
        <taxon>Halalkalibacter</taxon>
    </lineage>
</organism>
<evidence type="ECO:0000313" key="3">
    <source>
        <dbReference type="Proteomes" id="UP001139150"/>
    </source>
</evidence>
<dbReference type="AlphaFoldDB" id="A0A9X2I901"/>
<protein>
    <submittedName>
        <fullName evidence="2">Uncharacterized protein</fullName>
    </submittedName>
</protein>